<dbReference type="EMBL" id="CM016553">
    <property type="protein sequence ID" value="TKW35136.1"/>
    <property type="molecule type" value="Genomic_DNA"/>
</dbReference>
<dbReference type="AlphaFoldDB" id="A0A4V6DC07"/>
<evidence type="ECO:0000313" key="1">
    <source>
        <dbReference type="EMBL" id="TKW35136.1"/>
    </source>
</evidence>
<dbReference type="Proteomes" id="UP000298652">
    <property type="component" value="Chromosome 2"/>
</dbReference>
<evidence type="ECO:0000313" key="2">
    <source>
        <dbReference type="Proteomes" id="UP000298652"/>
    </source>
</evidence>
<proteinExistence type="predicted"/>
<reference evidence="1" key="1">
    <citation type="submission" date="2019-03" db="EMBL/GenBank/DDBJ databases">
        <title>WGS assembly of Setaria viridis.</title>
        <authorList>
            <person name="Huang P."/>
            <person name="Jenkins J."/>
            <person name="Grimwood J."/>
            <person name="Barry K."/>
            <person name="Healey A."/>
            <person name="Mamidi S."/>
            <person name="Sreedasyam A."/>
            <person name="Shu S."/>
            <person name="Feldman M."/>
            <person name="Wu J."/>
            <person name="Yu Y."/>
            <person name="Chen C."/>
            <person name="Johnson J."/>
            <person name="Rokhsar D."/>
            <person name="Baxter I."/>
            <person name="Schmutz J."/>
            <person name="Brutnell T."/>
            <person name="Kellogg E."/>
        </authorList>
    </citation>
    <scope>NUCLEOTIDE SEQUENCE [LARGE SCALE GENOMIC DNA]</scope>
</reference>
<keyword evidence="2" id="KW-1185">Reference proteome</keyword>
<dbReference type="Gramene" id="TKW35136">
    <property type="protein sequence ID" value="TKW35136"/>
    <property type="gene ID" value="SEVIR_2G351950v2"/>
</dbReference>
<protein>
    <submittedName>
        <fullName evidence="1">Uncharacterized protein</fullName>
    </submittedName>
</protein>
<gene>
    <name evidence="1" type="ORF">SEVIR_2G351950v2</name>
</gene>
<organism evidence="1 2">
    <name type="scientific">Setaria viridis</name>
    <name type="common">Green bristlegrass</name>
    <name type="synonym">Setaria italica subsp. viridis</name>
    <dbReference type="NCBI Taxonomy" id="4556"/>
    <lineage>
        <taxon>Eukaryota</taxon>
        <taxon>Viridiplantae</taxon>
        <taxon>Streptophyta</taxon>
        <taxon>Embryophyta</taxon>
        <taxon>Tracheophyta</taxon>
        <taxon>Spermatophyta</taxon>
        <taxon>Magnoliopsida</taxon>
        <taxon>Liliopsida</taxon>
        <taxon>Poales</taxon>
        <taxon>Poaceae</taxon>
        <taxon>PACMAD clade</taxon>
        <taxon>Panicoideae</taxon>
        <taxon>Panicodae</taxon>
        <taxon>Paniceae</taxon>
        <taxon>Cenchrinae</taxon>
        <taxon>Setaria</taxon>
    </lineage>
</organism>
<accession>A0A4V6DC07</accession>
<sequence>MQEKQDGWRWNHGISEVRSIRLRFKRKTLFFSPSTSCSKCISAYTITGCTAAEKQRNLKQEERQEAAKQGTWIYYRCSFFSTME</sequence>
<name>A0A4V6DC07_SETVI</name>